<organism evidence="7 8">
    <name type="scientific">Azospira oryzae</name>
    <dbReference type="NCBI Taxonomy" id="146939"/>
    <lineage>
        <taxon>Bacteria</taxon>
        <taxon>Pseudomonadati</taxon>
        <taxon>Pseudomonadota</taxon>
        <taxon>Betaproteobacteria</taxon>
        <taxon>Rhodocyclales</taxon>
        <taxon>Rhodocyclaceae</taxon>
        <taxon>Azospira</taxon>
    </lineage>
</organism>
<sequence>MKKGVSAFIFTALAAAMGSAFAAPAANAPSLTKEAKEASAKIYFERCAGCHGMLRKGATGKNLEPANTQKLGQGRLEKILTYGTEGGMPNFDDILSKDEIKNMATYIQQQPDVPPEWGMKEMKANWKVHVPVAERPTKQMNNINLQNVFSTTLRDSGEVALIDGDTKKIWGIVKTGYAVHISRTSASGRYVYVIGRDGRLDLIDMWFEKPTIVATLKAGLEARSVDTSKFKGWEDKYAIVGSYWPPQYTILDGMTLEPLKNVSTRGITVDGEYHQEPRVASIVSSLIKPEWVVTVKESGLVKLVDYSDVKNLKETTIETAKFLHDGGWDATKRYFLVAANASNKVVVVDTKEGKLAALVDTKPKPHPGRGANFVHPKFGPVWSTSHLGSDVISLIGTDPEKHPQYAWKVVAELKNHGSGSLFVKTHPKSNNLWADAPLMPEKDAAESVTVYSIDQLGNPDAKPEVINVAKMAGLPETKGVKRVVHAEYNEKGDEVWFSVWTGNKTEPSAIVVLDDKTRKFKTVIKDPKLVTPTGKFNIHNTQHDVY</sequence>
<feature type="chain" id="PRO_5045266582" evidence="5">
    <location>
        <begin position="23"/>
        <end position="546"/>
    </location>
</feature>
<evidence type="ECO:0000256" key="5">
    <source>
        <dbReference type="SAM" id="SignalP"/>
    </source>
</evidence>
<evidence type="ECO:0000256" key="1">
    <source>
        <dbReference type="ARBA" id="ARBA00022617"/>
    </source>
</evidence>
<keyword evidence="1 4" id="KW-0349">Heme</keyword>
<evidence type="ECO:0000256" key="3">
    <source>
        <dbReference type="ARBA" id="ARBA00023004"/>
    </source>
</evidence>
<evidence type="ECO:0000259" key="6">
    <source>
        <dbReference type="PROSITE" id="PS51007"/>
    </source>
</evidence>
<dbReference type="EMBL" id="SHKM01000001">
    <property type="protein sequence ID" value="RZT90519.1"/>
    <property type="molecule type" value="Genomic_DNA"/>
</dbReference>
<dbReference type="Pfam" id="PF13442">
    <property type="entry name" value="Cytochrome_CBB3"/>
    <property type="match status" value="1"/>
</dbReference>
<reference evidence="7 8" key="1">
    <citation type="submission" date="2019-02" db="EMBL/GenBank/DDBJ databases">
        <title>Genomic Encyclopedia of Type Strains, Phase IV (KMG-IV): sequencing the most valuable type-strain genomes for metagenomic binning, comparative biology and taxonomic classification.</title>
        <authorList>
            <person name="Goeker M."/>
        </authorList>
    </citation>
    <scope>NUCLEOTIDE SEQUENCE [LARGE SCALE GENOMIC DNA]</scope>
    <source>
        <strain evidence="7 8">DSM 21223</strain>
    </source>
</reference>
<protein>
    <submittedName>
        <fullName evidence="7">Dissimilatory nitrite reductase (NO-forming) cytochrome cd1 type apoprotein</fullName>
    </submittedName>
</protein>
<name>A0ABY0ISG6_9RHOO</name>
<dbReference type="InterPro" id="IPR009056">
    <property type="entry name" value="Cyt_c-like_dom"/>
</dbReference>
<dbReference type="SUPFAM" id="SSF51004">
    <property type="entry name" value="C-terminal (heme d1) domain of cytochrome cd1-nitrite reductase"/>
    <property type="match status" value="1"/>
</dbReference>
<feature type="domain" description="Cytochrome c" evidence="6">
    <location>
        <begin position="34"/>
        <end position="111"/>
    </location>
</feature>
<dbReference type="Gene3D" id="2.140.10.20">
    <property type="entry name" value="C-terminal (heme d1) domain of cytochrome cd1-nitrite reductase"/>
    <property type="match status" value="1"/>
</dbReference>
<keyword evidence="3 4" id="KW-0408">Iron</keyword>
<dbReference type="PROSITE" id="PS51007">
    <property type="entry name" value="CYTC"/>
    <property type="match status" value="1"/>
</dbReference>
<keyword evidence="2 4" id="KW-0479">Metal-binding</keyword>
<comment type="caution">
    <text evidence="7">The sequence shown here is derived from an EMBL/GenBank/DDBJ whole genome shotgun (WGS) entry which is preliminary data.</text>
</comment>
<dbReference type="Gene3D" id="1.10.760.10">
    <property type="entry name" value="Cytochrome c-like domain"/>
    <property type="match status" value="1"/>
</dbReference>
<dbReference type="InterPro" id="IPR003143">
    <property type="entry name" value="Cyt_cd1_C_sf"/>
</dbReference>
<dbReference type="Proteomes" id="UP000292136">
    <property type="component" value="Unassembled WGS sequence"/>
</dbReference>
<gene>
    <name evidence="7" type="ORF">EV678_1336</name>
</gene>
<dbReference type="Pfam" id="PF02239">
    <property type="entry name" value="Cytochrom_D1"/>
    <property type="match status" value="1"/>
</dbReference>
<feature type="signal peptide" evidence="5">
    <location>
        <begin position="1"/>
        <end position="22"/>
    </location>
</feature>
<evidence type="ECO:0000313" key="8">
    <source>
        <dbReference type="Proteomes" id="UP000292136"/>
    </source>
</evidence>
<dbReference type="InterPro" id="IPR011048">
    <property type="entry name" value="Haem_d1_sf"/>
</dbReference>
<dbReference type="InterPro" id="IPR036909">
    <property type="entry name" value="Cyt_c-like_dom_sf"/>
</dbReference>
<dbReference type="SUPFAM" id="SSF46626">
    <property type="entry name" value="Cytochrome c"/>
    <property type="match status" value="1"/>
</dbReference>
<keyword evidence="5" id="KW-0732">Signal</keyword>
<dbReference type="CDD" id="cd20779">
    <property type="entry name" value="8prop_hemeD1_NirS"/>
    <property type="match status" value="1"/>
</dbReference>
<accession>A0ABY0ISG6</accession>
<keyword evidence="8" id="KW-1185">Reference proteome</keyword>
<proteinExistence type="predicted"/>
<evidence type="ECO:0000256" key="4">
    <source>
        <dbReference type="PROSITE-ProRule" id="PRU00433"/>
    </source>
</evidence>
<evidence type="ECO:0000313" key="7">
    <source>
        <dbReference type="EMBL" id="RZT90519.1"/>
    </source>
</evidence>
<evidence type="ECO:0000256" key="2">
    <source>
        <dbReference type="ARBA" id="ARBA00022723"/>
    </source>
</evidence>